<dbReference type="EMBL" id="JBHHMI010000028">
    <property type="protein sequence ID" value="MFB5269275.1"/>
    <property type="molecule type" value="Genomic_DNA"/>
</dbReference>
<evidence type="ECO:0000259" key="4">
    <source>
        <dbReference type="Pfam" id="PF08281"/>
    </source>
</evidence>
<sequence>MKKKGWLRRPVKGIKTPFSSSFRHISGGFTASPTVIFTVRPMRILMNYCRDELKRRKRWQPLSGGEEGDRAEMISDSKLDLQHALARMKPKYREVLILKYYQDMTIAEIAQVLEKPEGTIKTWLYKGLKQMKGKRLSWQSCLNTCWRLRKRTER</sequence>
<accession>A0ABV5AZ65</accession>
<comment type="caution">
    <text evidence="5">The sequence shown here is derived from an EMBL/GenBank/DDBJ whole genome shotgun (WGS) entry which is preliminary data.</text>
</comment>
<proteinExistence type="predicted"/>
<reference evidence="5 6" key="1">
    <citation type="submission" date="2024-09" db="EMBL/GenBank/DDBJ databases">
        <title>Paenibacillus zeirhizospherea sp. nov., isolated from surface of the maize (Zea mays) roots in a horticulture field, Hungary.</title>
        <authorList>
            <person name="Marton D."/>
            <person name="Farkas M."/>
            <person name="Bedics A."/>
            <person name="Toth E."/>
            <person name="Tancsics A."/>
            <person name="Boka K."/>
            <person name="Maroti G."/>
            <person name="Kriszt B."/>
            <person name="Cserhati M."/>
        </authorList>
    </citation>
    <scope>NUCLEOTIDE SEQUENCE [LARGE SCALE GENOMIC DNA]</scope>
    <source>
        <strain evidence="5 6">KCTC 33519</strain>
    </source>
</reference>
<dbReference type="InterPro" id="IPR013324">
    <property type="entry name" value="RNA_pol_sigma_r3/r4-like"/>
</dbReference>
<name>A0ABV5AZ65_9BACL</name>
<dbReference type="PANTHER" id="PTHR43133:SF51">
    <property type="entry name" value="RNA POLYMERASE SIGMA FACTOR"/>
    <property type="match status" value="1"/>
</dbReference>
<evidence type="ECO:0000313" key="6">
    <source>
        <dbReference type="Proteomes" id="UP001580346"/>
    </source>
</evidence>
<dbReference type="CDD" id="cd06171">
    <property type="entry name" value="Sigma70_r4"/>
    <property type="match status" value="1"/>
</dbReference>
<dbReference type="Pfam" id="PF08281">
    <property type="entry name" value="Sigma70_r4_2"/>
    <property type="match status" value="1"/>
</dbReference>
<dbReference type="InterPro" id="IPR014284">
    <property type="entry name" value="RNA_pol_sigma-70_dom"/>
</dbReference>
<dbReference type="InterPro" id="IPR036388">
    <property type="entry name" value="WH-like_DNA-bd_sf"/>
</dbReference>
<dbReference type="RefSeq" id="WP_375357549.1">
    <property type="nucleotide sequence ID" value="NZ_JBHHMI010000028.1"/>
</dbReference>
<feature type="domain" description="RNA polymerase sigma factor 70 region 4 type 2" evidence="4">
    <location>
        <begin position="80"/>
        <end position="131"/>
    </location>
</feature>
<dbReference type="NCBIfam" id="TIGR02937">
    <property type="entry name" value="sigma70-ECF"/>
    <property type="match status" value="1"/>
</dbReference>
<dbReference type="InterPro" id="IPR013249">
    <property type="entry name" value="RNA_pol_sigma70_r4_t2"/>
</dbReference>
<dbReference type="Proteomes" id="UP001580346">
    <property type="component" value="Unassembled WGS sequence"/>
</dbReference>
<evidence type="ECO:0000256" key="1">
    <source>
        <dbReference type="ARBA" id="ARBA00023015"/>
    </source>
</evidence>
<keyword evidence="3" id="KW-0804">Transcription</keyword>
<keyword evidence="6" id="KW-1185">Reference proteome</keyword>
<keyword evidence="1" id="KW-0805">Transcription regulation</keyword>
<dbReference type="SUPFAM" id="SSF88659">
    <property type="entry name" value="Sigma3 and sigma4 domains of RNA polymerase sigma factors"/>
    <property type="match status" value="1"/>
</dbReference>
<gene>
    <name evidence="5" type="ORF">ACE41H_21170</name>
</gene>
<evidence type="ECO:0000313" key="5">
    <source>
        <dbReference type="EMBL" id="MFB5269275.1"/>
    </source>
</evidence>
<evidence type="ECO:0000256" key="3">
    <source>
        <dbReference type="ARBA" id="ARBA00023163"/>
    </source>
</evidence>
<evidence type="ECO:0000256" key="2">
    <source>
        <dbReference type="ARBA" id="ARBA00023082"/>
    </source>
</evidence>
<dbReference type="Gene3D" id="1.10.10.10">
    <property type="entry name" value="Winged helix-like DNA-binding domain superfamily/Winged helix DNA-binding domain"/>
    <property type="match status" value="1"/>
</dbReference>
<dbReference type="InterPro" id="IPR039425">
    <property type="entry name" value="RNA_pol_sigma-70-like"/>
</dbReference>
<keyword evidence="2" id="KW-0731">Sigma factor</keyword>
<organism evidence="5 6">
    <name type="scientific">Paenibacillus enshidis</name>
    <dbReference type="NCBI Taxonomy" id="1458439"/>
    <lineage>
        <taxon>Bacteria</taxon>
        <taxon>Bacillati</taxon>
        <taxon>Bacillota</taxon>
        <taxon>Bacilli</taxon>
        <taxon>Bacillales</taxon>
        <taxon>Paenibacillaceae</taxon>
        <taxon>Paenibacillus</taxon>
    </lineage>
</organism>
<protein>
    <submittedName>
        <fullName evidence="5">RNA polymerase sigma factor</fullName>
    </submittedName>
</protein>
<dbReference type="PANTHER" id="PTHR43133">
    <property type="entry name" value="RNA POLYMERASE ECF-TYPE SIGMA FACTO"/>
    <property type="match status" value="1"/>
</dbReference>